<dbReference type="WBParaSite" id="ES5_v2.g14000.t1">
    <property type="protein sequence ID" value="ES5_v2.g14000.t1"/>
    <property type="gene ID" value="ES5_v2.g14000"/>
</dbReference>
<reference evidence="2" key="1">
    <citation type="submission" date="2022-11" db="UniProtKB">
        <authorList>
            <consortium name="WormBaseParasite"/>
        </authorList>
    </citation>
    <scope>IDENTIFICATION</scope>
</reference>
<dbReference type="Proteomes" id="UP000887579">
    <property type="component" value="Unplaced"/>
</dbReference>
<proteinExistence type="predicted"/>
<accession>A0AC34F9R4</accession>
<evidence type="ECO:0000313" key="2">
    <source>
        <dbReference type="WBParaSite" id="ES5_v2.g14000.t1"/>
    </source>
</evidence>
<evidence type="ECO:0000313" key="1">
    <source>
        <dbReference type="Proteomes" id="UP000887579"/>
    </source>
</evidence>
<organism evidence="1 2">
    <name type="scientific">Panagrolaimus sp. ES5</name>
    <dbReference type="NCBI Taxonomy" id="591445"/>
    <lineage>
        <taxon>Eukaryota</taxon>
        <taxon>Metazoa</taxon>
        <taxon>Ecdysozoa</taxon>
        <taxon>Nematoda</taxon>
        <taxon>Chromadorea</taxon>
        <taxon>Rhabditida</taxon>
        <taxon>Tylenchina</taxon>
        <taxon>Panagrolaimomorpha</taxon>
        <taxon>Panagrolaimoidea</taxon>
        <taxon>Panagrolaimidae</taxon>
        <taxon>Panagrolaimus</taxon>
    </lineage>
</organism>
<sequence>MTEYPIALEWTISEDRLKALKNTTENKFLTSDTFTALNSSGVKYVLVIFPNGNENRGKTCACLILQRGNEKTIKAKYKLSIKTANWALKQKKIYDGDGGYGISCCSVDELFDPSKKFIVDGKFTLKVEGILKVVKTESKLKTSKNFDSLWNIGYEDFTICVDKKEIKINKCVLACQSPVFDAMFNSAMKEAIENKVEITDFSFDIVEKAVKLCYDFNLVPDISIEDCFLLLTFADKYIMENLQENLIAFICDKITVSNVCEIVNFSIATQSSKLQNRCLDFFMECSLKKELIPGMSRLDPDFLNTVFTSVACRKSETL</sequence>
<name>A0AC34F9R4_9BILA</name>
<protein>
    <submittedName>
        <fullName evidence="2">BTB domain-containing protein</fullName>
    </submittedName>
</protein>